<dbReference type="GO" id="GO:0052861">
    <property type="term" value="F:endo-1,3(4)-beta-glucanase activity"/>
    <property type="evidence" value="ECO:0007669"/>
    <property type="project" value="UniProtKB-EC"/>
</dbReference>
<dbReference type="InterPro" id="IPR013783">
    <property type="entry name" value="Ig-like_fold"/>
</dbReference>
<protein>
    <submittedName>
        <fullName evidence="4">Similar to endo-1,3(4)-beta-glucanase containing carbohydrate-binding domain and galactose-binding domain</fullName>
        <ecNumber evidence="4">3.2.1.6</ecNumber>
    </submittedName>
</protein>
<dbReference type="EC" id="3.2.1.6" evidence="4"/>
<dbReference type="PROSITE" id="PS51257">
    <property type="entry name" value="PROKAR_LIPOPROTEIN"/>
    <property type="match status" value="1"/>
</dbReference>
<accession>U4KNG9</accession>
<evidence type="ECO:0000313" key="4">
    <source>
        <dbReference type="EMBL" id="CCV65815.1"/>
    </source>
</evidence>
<feature type="chain" id="PRO_5004650595" evidence="2">
    <location>
        <begin position="19"/>
        <end position="842"/>
    </location>
</feature>
<keyword evidence="2" id="KW-0732">Signal</keyword>
<name>U4KNG9_9MOLU</name>
<evidence type="ECO:0000256" key="1">
    <source>
        <dbReference type="ARBA" id="ARBA00022801"/>
    </source>
</evidence>
<reference evidence="4 5" key="1">
    <citation type="journal article" date="2013" name="J. Mol. Microbiol. Biotechnol.">
        <title>Analysis of the Complete Genomes of Acholeplasma brassicae , A. palmae and A. laidlawii and Their Comparison to the Obligate Parasites from ' Candidatus Phytoplasma'.</title>
        <authorList>
            <person name="Kube M."/>
            <person name="Siewert C."/>
            <person name="Migdoll A.M."/>
            <person name="Duduk B."/>
            <person name="Holz S."/>
            <person name="Rabus R."/>
            <person name="Seemuller E."/>
            <person name="Mitrovic J."/>
            <person name="Muller I."/>
            <person name="Buttner C."/>
            <person name="Reinhardt R."/>
        </authorList>
    </citation>
    <scope>NUCLEOTIDE SEQUENCE [LARGE SCALE GENOMIC DNA]</scope>
    <source>
        <strain evidence="5">0502</strain>
    </source>
</reference>
<dbReference type="Gene3D" id="2.60.120.260">
    <property type="entry name" value="Galactose-binding domain-like"/>
    <property type="match status" value="4"/>
</dbReference>
<evidence type="ECO:0000259" key="3">
    <source>
        <dbReference type="Pfam" id="PF02018"/>
    </source>
</evidence>
<dbReference type="RefSeq" id="WP_030004678.1">
    <property type="nucleotide sequence ID" value="NC_022549.1"/>
</dbReference>
<dbReference type="SUPFAM" id="SSF49785">
    <property type="entry name" value="Galactose-binding domain-like"/>
    <property type="match status" value="4"/>
</dbReference>
<evidence type="ECO:0000256" key="2">
    <source>
        <dbReference type="SAM" id="SignalP"/>
    </source>
</evidence>
<dbReference type="AlphaFoldDB" id="U4KNG9"/>
<dbReference type="Pfam" id="PF02018">
    <property type="entry name" value="CBM_4_9"/>
    <property type="match status" value="2"/>
</dbReference>
<feature type="domain" description="CBM-cenC" evidence="3">
    <location>
        <begin position="370"/>
        <end position="505"/>
    </location>
</feature>
<keyword evidence="1 4" id="KW-0378">Hydrolase</keyword>
<dbReference type="EMBL" id="FO681348">
    <property type="protein sequence ID" value="CCV65815.1"/>
    <property type="molecule type" value="Genomic_DNA"/>
</dbReference>
<dbReference type="KEGG" id="abra:BN85307940"/>
<feature type="domain" description="CBM-cenC" evidence="3">
    <location>
        <begin position="116"/>
        <end position="249"/>
    </location>
</feature>
<keyword evidence="5" id="KW-1185">Reference proteome</keyword>
<sequence length="842" mass="92718">MKKALLLVGLLFSGLFLASCGKTLGNIEFRGADDVANIKFGSEFNVLAGVKAIGDDGTDYSDKITYITSATVSSSHLLDTQDPGQVVIKYNVEVNGETWSRFRYLTVLDPEAVEGQMLVNKDFSAGVGGWNSDSVVYISDGAAMTLSAVDGILQADVVAGANSYTPRFGQMNVPFEQDKTYEVSFRAKSSAEKVINVNVGELLTAAPYFIDFKEKQTENFTLTTEWQEFSFKFTHKLDNKRGGILFELGTVGTNKVDALVEFDWVDVEESIADPDTKAPEFTGLAVSKSILVGATFNPLAGVSAYDLVDGDLTSEIAVEVKDADGVVVTEIDTTEETTYTLTYTVSDAALNEASFVMTLEIVGMQFSDTNLIKNGDFSQPLDEVTPEWSMWLQEWDDVAVATGTVNEVDETFEIVISNPGSGGEAWTVQFIQRVSLIEGKTYRVRFDVKSSVTRDIDFVITEDVTYFEHIKAVAIDVTDEFTTFEYIFTALKSTADTKFEFDLGTTANYQASTLTFDNISLHEAVLDENIVNGDFGYIGWQAFHNDWEGSVANMAIVDGEFVYTLNKYNDTGNSYSLQLIYLEKFILAPNTAYTFKIDLYATQELTLSPFFTQGEGGGWNNISTLTALEVTATKQTFVIPVVSGANGELPYEFKFEFGNAIESFEASETVNPIKVMFDNVSFIEDETTVELMKNGNAETVEDFFYDNSGAGEGTMVLENGQAVIDVTALGGEAYTPHFYQIIDQLTPGSYRLKLVISSSVTRDFRVNLVLPEAGWVSLLPETKYDFNVEKDVEKVVYVDFTVANLVTNVKLELDFGTLGGELVSEVGQFVISEVMVYQNLNS</sequence>
<dbReference type="Gene3D" id="2.60.40.10">
    <property type="entry name" value="Immunoglobulins"/>
    <property type="match status" value="2"/>
</dbReference>
<dbReference type="STRING" id="61635.BN85307940"/>
<dbReference type="InterPro" id="IPR003305">
    <property type="entry name" value="CenC_carb-bd"/>
</dbReference>
<dbReference type="HOGENOM" id="CLU_337912_0_0_14"/>
<evidence type="ECO:0000313" key="5">
    <source>
        <dbReference type="Proteomes" id="UP000032737"/>
    </source>
</evidence>
<dbReference type="OrthoDB" id="384509at2"/>
<organism evidence="4 5">
    <name type="scientific">Acholeplasma brassicae</name>
    <dbReference type="NCBI Taxonomy" id="61635"/>
    <lineage>
        <taxon>Bacteria</taxon>
        <taxon>Bacillati</taxon>
        <taxon>Mycoplasmatota</taxon>
        <taxon>Mollicutes</taxon>
        <taxon>Acholeplasmatales</taxon>
        <taxon>Acholeplasmataceae</taxon>
        <taxon>Acholeplasma</taxon>
    </lineage>
</organism>
<proteinExistence type="predicted"/>
<feature type="signal peptide" evidence="2">
    <location>
        <begin position="1"/>
        <end position="18"/>
    </location>
</feature>
<gene>
    <name evidence="4" type="primary">licA</name>
    <name evidence="4" type="ORF">BN85307940</name>
</gene>
<dbReference type="InterPro" id="IPR008979">
    <property type="entry name" value="Galactose-bd-like_sf"/>
</dbReference>
<dbReference type="Proteomes" id="UP000032737">
    <property type="component" value="Chromosome"/>
</dbReference>
<keyword evidence="4" id="KW-0326">Glycosidase</keyword>